<dbReference type="PANTHER" id="PTHR31996">
    <property type="entry name" value="COILED-COIL DOMAIN-CONTAINING PROTEIN 115"/>
    <property type="match status" value="1"/>
</dbReference>
<keyword evidence="4" id="KW-1185">Reference proteome</keyword>
<proteinExistence type="predicted"/>
<comment type="caution">
    <text evidence="3">The sequence shown here is derived from an EMBL/GenBank/DDBJ whole genome shotgun (WGS) entry which is preliminary data.</text>
</comment>
<evidence type="ECO:0000313" key="4">
    <source>
        <dbReference type="Proteomes" id="UP000266188"/>
    </source>
</evidence>
<name>A0A3A2ZQ64_9EURO</name>
<evidence type="ECO:0000256" key="1">
    <source>
        <dbReference type="ARBA" id="ARBA00093634"/>
    </source>
</evidence>
<feature type="region of interest" description="Disordered" evidence="2">
    <location>
        <begin position="137"/>
        <end position="198"/>
    </location>
</feature>
<dbReference type="GO" id="GO:0070072">
    <property type="term" value="P:vacuolar proton-transporting V-type ATPase complex assembly"/>
    <property type="evidence" value="ECO:0007669"/>
    <property type="project" value="InterPro"/>
</dbReference>
<protein>
    <recommendedName>
        <fullName evidence="1">Vacuolar ATPase assembly protein VMA22</fullName>
    </recommendedName>
</protein>
<feature type="compositionally biased region" description="Polar residues" evidence="2">
    <location>
        <begin position="168"/>
        <end position="177"/>
    </location>
</feature>
<dbReference type="PANTHER" id="PTHR31996:SF2">
    <property type="entry name" value="COILED-COIL DOMAIN-CONTAINING PROTEIN 115"/>
    <property type="match status" value="1"/>
</dbReference>
<evidence type="ECO:0000313" key="3">
    <source>
        <dbReference type="EMBL" id="RJE24850.1"/>
    </source>
</evidence>
<dbReference type="GO" id="GO:0051082">
    <property type="term" value="F:unfolded protein binding"/>
    <property type="evidence" value="ECO:0007669"/>
    <property type="project" value="TreeGrafter"/>
</dbReference>
<dbReference type="GO" id="GO:1990871">
    <property type="term" value="C:Vma12-Vma22 assembly complex"/>
    <property type="evidence" value="ECO:0007669"/>
    <property type="project" value="TreeGrafter"/>
</dbReference>
<evidence type="ECO:0000256" key="2">
    <source>
        <dbReference type="SAM" id="MobiDB-lite"/>
    </source>
</evidence>
<dbReference type="AlphaFoldDB" id="A0A3A2ZQ64"/>
<sequence>MSRFPTPPASRYSSESLNDTYEKTPVVDSSAELSRYLDALLERYLGLLDRHQTLQSDLAKQLSSGFLSLAHANYTCPPGRRYGTDYYDERMKACRRISLQTSVSSDAIANPKSEPEKTASLDNYRYNFSIKSIAGECHQTDDNEENRKSKSDTSSTKSGQLLTEGKMDTSTTAAESSDFSEHSNEESTDLEGPSITQKKKKFRSLDPITWYGILVPASLRSAQKSFTEAVESQLPELACVTVEMRALEKEVERVRQELGGK</sequence>
<accession>A0A3A2ZQ64</accession>
<feature type="compositionally biased region" description="Basic and acidic residues" evidence="2">
    <location>
        <begin position="138"/>
        <end position="151"/>
    </location>
</feature>
<gene>
    <name evidence="3" type="ORF">PHISCL_02804</name>
</gene>
<dbReference type="InterPro" id="IPR040357">
    <property type="entry name" value="Vma22/CCDC115"/>
</dbReference>
<reference evidence="4" key="1">
    <citation type="submission" date="2017-02" db="EMBL/GenBank/DDBJ databases">
        <authorList>
            <person name="Tafer H."/>
            <person name="Lopandic K."/>
        </authorList>
    </citation>
    <scope>NUCLEOTIDE SEQUENCE [LARGE SCALE GENOMIC DNA]</scope>
    <source>
        <strain evidence="4">CBS 366.77</strain>
    </source>
</reference>
<dbReference type="EMBL" id="MVGC01000066">
    <property type="protein sequence ID" value="RJE24850.1"/>
    <property type="molecule type" value="Genomic_DNA"/>
</dbReference>
<dbReference type="STRING" id="2070753.A0A3A2ZQ64"/>
<organism evidence="3 4">
    <name type="scientific">Aspergillus sclerotialis</name>
    <dbReference type="NCBI Taxonomy" id="2070753"/>
    <lineage>
        <taxon>Eukaryota</taxon>
        <taxon>Fungi</taxon>
        <taxon>Dikarya</taxon>
        <taxon>Ascomycota</taxon>
        <taxon>Pezizomycotina</taxon>
        <taxon>Eurotiomycetes</taxon>
        <taxon>Eurotiomycetidae</taxon>
        <taxon>Eurotiales</taxon>
        <taxon>Aspergillaceae</taxon>
        <taxon>Aspergillus</taxon>
        <taxon>Aspergillus subgen. Polypaecilum</taxon>
    </lineage>
</organism>
<dbReference type="OrthoDB" id="408631at2759"/>
<dbReference type="Pfam" id="PF21730">
    <property type="entry name" value="Vma22_CCDC115"/>
    <property type="match status" value="1"/>
</dbReference>
<feature type="region of interest" description="Disordered" evidence="2">
    <location>
        <begin position="1"/>
        <end position="24"/>
    </location>
</feature>
<dbReference type="Proteomes" id="UP000266188">
    <property type="component" value="Unassembled WGS sequence"/>
</dbReference>